<evidence type="ECO:0000256" key="1">
    <source>
        <dbReference type="SAM" id="SignalP"/>
    </source>
</evidence>
<comment type="caution">
    <text evidence="2">The sequence shown here is derived from an EMBL/GenBank/DDBJ whole genome shotgun (WGS) entry which is preliminary data.</text>
</comment>
<evidence type="ECO:0000313" key="2">
    <source>
        <dbReference type="EMBL" id="PWE55497.1"/>
    </source>
</evidence>
<reference evidence="2 3" key="1">
    <citation type="submission" date="2018-05" db="EMBL/GenBank/DDBJ databases">
        <title>The draft genome of strain NS-104.</title>
        <authorList>
            <person name="Hang P."/>
            <person name="Jiang J."/>
        </authorList>
    </citation>
    <scope>NUCLEOTIDE SEQUENCE [LARGE SCALE GENOMIC DNA]</scope>
    <source>
        <strain evidence="2 3">NS-104</strain>
    </source>
</reference>
<keyword evidence="1" id="KW-0732">Signal</keyword>
<keyword evidence="3" id="KW-1185">Reference proteome</keyword>
<gene>
    <name evidence="2" type="ORF">DEM27_15715</name>
</gene>
<dbReference type="RefSeq" id="WP_109459196.1">
    <property type="nucleotide sequence ID" value="NZ_QFBC01000006.1"/>
</dbReference>
<accession>A0A2U2DQB3</accession>
<dbReference type="EMBL" id="QFBC01000006">
    <property type="protein sequence ID" value="PWE55497.1"/>
    <property type="molecule type" value="Genomic_DNA"/>
</dbReference>
<feature type="chain" id="PRO_5015688414" evidence="1">
    <location>
        <begin position="25"/>
        <end position="194"/>
    </location>
</feature>
<dbReference type="OrthoDB" id="195732at2"/>
<organism evidence="2 3">
    <name type="scientific">Metarhizobium album</name>
    <dbReference type="NCBI Taxonomy" id="2182425"/>
    <lineage>
        <taxon>Bacteria</taxon>
        <taxon>Pseudomonadati</taxon>
        <taxon>Pseudomonadota</taxon>
        <taxon>Alphaproteobacteria</taxon>
        <taxon>Hyphomicrobiales</taxon>
        <taxon>Rhizobiaceae</taxon>
        <taxon>Metarhizobium</taxon>
    </lineage>
</organism>
<protein>
    <submittedName>
        <fullName evidence="2">Uncharacterized protein</fullName>
    </submittedName>
</protein>
<dbReference type="AlphaFoldDB" id="A0A2U2DQB3"/>
<evidence type="ECO:0000313" key="3">
    <source>
        <dbReference type="Proteomes" id="UP000245252"/>
    </source>
</evidence>
<dbReference type="Proteomes" id="UP000245252">
    <property type="component" value="Unassembled WGS sequence"/>
</dbReference>
<sequence>MRKFLPHILSLLMFALPAGNPAFAGEGRHVAPIRAFVESNVRPWLADPAIIAALKVQNAAHARLLPGDIEALDTEWRTEVADGHYKLINKLLSDPISAMLLAKQGQFSGAVTEIILMDAYGLNAAQSSVTSDYWQGDEQKFQKSFGDGKDAFFISDPEKDLSTQMLQSHACLTIVDETGTPIGAIAVGIDLNFL</sequence>
<feature type="signal peptide" evidence="1">
    <location>
        <begin position="1"/>
        <end position="24"/>
    </location>
</feature>
<proteinExistence type="predicted"/>
<name>A0A2U2DQB3_9HYPH</name>